<organism evidence="3 4">
    <name type="scientific">Hermanssonia centrifuga</name>
    <dbReference type="NCBI Taxonomy" id="98765"/>
    <lineage>
        <taxon>Eukaryota</taxon>
        <taxon>Fungi</taxon>
        <taxon>Dikarya</taxon>
        <taxon>Basidiomycota</taxon>
        <taxon>Agaricomycotina</taxon>
        <taxon>Agaricomycetes</taxon>
        <taxon>Polyporales</taxon>
        <taxon>Meruliaceae</taxon>
        <taxon>Hermanssonia</taxon>
    </lineage>
</organism>
<feature type="domain" description="Peptidase M12B propeptide" evidence="2">
    <location>
        <begin position="25"/>
        <end position="80"/>
    </location>
</feature>
<dbReference type="Gene3D" id="3.40.390.10">
    <property type="entry name" value="Collagenase (Catalytic Domain)"/>
    <property type="match status" value="1"/>
</dbReference>
<evidence type="ECO:0000256" key="1">
    <source>
        <dbReference type="ARBA" id="ARBA00023157"/>
    </source>
</evidence>
<dbReference type="InterPro" id="IPR002870">
    <property type="entry name" value="Peptidase_M12B_N"/>
</dbReference>
<dbReference type="OrthoDB" id="5951731at2759"/>
<dbReference type="InterPro" id="IPR024079">
    <property type="entry name" value="MetalloPept_cat_dom_sf"/>
</dbReference>
<evidence type="ECO:0000313" key="4">
    <source>
        <dbReference type="Proteomes" id="UP000186601"/>
    </source>
</evidence>
<dbReference type="SUPFAM" id="SSF55486">
    <property type="entry name" value="Metalloproteases ('zincins'), catalytic domain"/>
    <property type="match status" value="1"/>
</dbReference>
<sequence>MKRISHPSTLALEILPRRPSSAGSYSKRSFPLDSPVLRHTDTFRLKLSAFDDTFYLHLRPNEHLIHPAARINHYTTTSDGRSVFSYSEPLLPESVKAYWGEVVSDEITDDRLREDAAGVSPRPAGKSEKGWARITVHHQGDIKQGSPPSFEGAFSVHGVIHHVMTKDNYLRNKHALDPHIVLSDEDPDSALVIFRDSDIMTPHEYHVASGGLDIGYVAPPARTCAHDALDFNTNPLANPVLRRPLAPPVTPWYDPLGFLDTHAHHTNETLWKRDDVAGGGLNSNFEGSIGQSAGCPSAQKVIYMGVAADCVYTSSYGSTQNASQQIISNFNTASALYKSTFNVSLGIVELQVHDPTCPVTPDPLNPWNLPCQDNVTLNDRLSLFSEWRGQKGNDGAGLWHLMSGCPTGTEVGIAWLATL</sequence>
<keyword evidence="1" id="KW-1015">Disulfide bond</keyword>
<dbReference type="EMBL" id="MLYV02000563">
    <property type="protein sequence ID" value="PSR83270.1"/>
    <property type="molecule type" value="Genomic_DNA"/>
</dbReference>
<gene>
    <name evidence="3" type="ORF">PHLCEN_2v5774</name>
</gene>
<dbReference type="STRING" id="98765.A0A2R6P1C3"/>
<dbReference type="GO" id="GO:0008237">
    <property type="term" value="F:metallopeptidase activity"/>
    <property type="evidence" value="ECO:0007669"/>
    <property type="project" value="InterPro"/>
</dbReference>
<keyword evidence="4" id="KW-1185">Reference proteome</keyword>
<dbReference type="Pfam" id="PF13688">
    <property type="entry name" value="Reprolysin_5"/>
    <property type="match status" value="1"/>
</dbReference>
<reference evidence="3 4" key="1">
    <citation type="submission" date="2018-02" db="EMBL/GenBank/DDBJ databases">
        <title>Genome sequence of the basidiomycete white-rot fungus Phlebia centrifuga.</title>
        <authorList>
            <person name="Granchi Z."/>
            <person name="Peng M."/>
            <person name="de Vries R.P."/>
            <person name="Hilden K."/>
            <person name="Makela M.R."/>
            <person name="Grigoriev I."/>
            <person name="Riley R."/>
        </authorList>
    </citation>
    <scope>NUCLEOTIDE SEQUENCE [LARGE SCALE GENOMIC DNA]</scope>
    <source>
        <strain evidence="3 4">FBCC195</strain>
    </source>
</reference>
<comment type="caution">
    <text evidence="3">The sequence shown here is derived from an EMBL/GenBank/DDBJ whole genome shotgun (WGS) entry which is preliminary data.</text>
</comment>
<protein>
    <recommendedName>
        <fullName evidence="2">Peptidase M12B propeptide domain-containing protein</fullName>
    </recommendedName>
</protein>
<name>A0A2R6P1C3_9APHY</name>
<dbReference type="Pfam" id="PF01562">
    <property type="entry name" value="Pep_M12B_propep"/>
    <property type="match status" value="1"/>
</dbReference>
<dbReference type="AlphaFoldDB" id="A0A2R6P1C3"/>
<evidence type="ECO:0000259" key="2">
    <source>
        <dbReference type="Pfam" id="PF01562"/>
    </source>
</evidence>
<evidence type="ECO:0000313" key="3">
    <source>
        <dbReference type="EMBL" id="PSR83270.1"/>
    </source>
</evidence>
<dbReference type="Proteomes" id="UP000186601">
    <property type="component" value="Unassembled WGS sequence"/>
</dbReference>
<accession>A0A2R6P1C3</accession>
<proteinExistence type="predicted"/>